<dbReference type="AlphaFoldDB" id="A0A074XPV8"/>
<keyword evidence="3" id="KW-1185">Reference proteome</keyword>
<name>A0A074XPV8_AURPU</name>
<protein>
    <submittedName>
        <fullName evidence="2">Uncharacterized protein</fullName>
    </submittedName>
</protein>
<dbReference type="PANTHER" id="PTHR42085:SF8">
    <property type="entry name" value="F-BOX DOMAIN-CONTAINING PROTEIN"/>
    <property type="match status" value="1"/>
</dbReference>
<sequence length="413" mass="46910">MAFFEASIPQGLSPKQRLEVVGTYMYSKCTTTALTLAWSLLGQKRTHDDLEDNQGQDTEMPTLESEVSPTSRNLRKRARVSYVEPTESEFESDADSGYNSDSSVEWGTTRQFKAKRPRKEKPVKPFPFLSLPTELRNKIYLLALEDPDGMVLNEGWRSHRRVPKRDTLLQYDDKSHYAGLSNLERPGPMSPHTAFRGKEDLRTLSPSLLAVNKQIYAEAVRILYSQPLHFANTAALHHFLAPLSSQTLSLVRDIIVHTYSTWGRGVRKAMNVSALTLLRGCSNLQLLRIETLGHHYHLYSRNYKRTVEDDGRSHGALLARQVYRDAAFWIDTVGASKALQVLDLPELRREIVRQKCWSQEAYDDDVEGLKFANMTFVEEFTYLVEGMGKGMKRSKKSYAKRSAAADNAAQTLT</sequence>
<dbReference type="Proteomes" id="UP000030706">
    <property type="component" value="Unassembled WGS sequence"/>
</dbReference>
<dbReference type="RefSeq" id="XP_029763732.1">
    <property type="nucleotide sequence ID" value="XM_029908312.1"/>
</dbReference>
<gene>
    <name evidence="2" type="ORF">M438DRAFT_371935</name>
</gene>
<dbReference type="PANTHER" id="PTHR42085">
    <property type="entry name" value="F-BOX DOMAIN-CONTAINING PROTEIN"/>
    <property type="match status" value="1"/>
</dbReference>
<evidence type="ECO:0000256" key="1">
    <source>
        <dbReference type="SAM" id="MobiDB-lite"/>
    </source>
</evidence>
<proteinExistence type="predicted"/>
<dbReference type="InterPro" id="IPR038883">
    <property type="entry name" value="AN11006-like"/>
</dbReference>
<evidence type="ECO:0000313" key="3">
    <source>
        <dbReference type="Proteomes" id="UP000030706"/>
    </source>
</evidence>
<feature type="compositionally biased region" description="Polar residues" evidence="1">
    <location>
        <begin position="55"/>
        <end position="71"/>
    </location>
</feature>
<organism evidence="2 3">
    <name type="scientific">Aureobasidium pullulans EXF-150</name>
    <dbReference type="NCBI Taxonomy" id="1043002"/>
    <lineage>
        <taxon>Eukaryota</taxon>
        <taxon>Fungi</taxon>
        <taxon>Dikarya</taxon>
        <taxon>Ascomycota</taxon>
        <taxon>Pezizomycotina</taxon>
        <taxon>Dothideomycetes</taxon>
        <taxon>Dothideomycetidae</taxon>
        <taxon>Dothideales</taxon>
        <taxon>Saccotheciaceae</taxon>
        <taxon>Aureobasidium</taxon>
    </lineage>
</organism>
<dbReference type="STRING" id="1043002.A0A074XPV8"/>
<dbReference type="HOGENOM" id="CLU_709756_0_0_1"/>
<dbReference type="GeneID" id="40750618"/>
<dbReference type="OrthoDB" id="5397846at2759"/>
<feature type="region of interest" description="Disordered" evidence="1">
    <location>
        <begin position="48"/>
        <end position="71"/>
    </location>
</feature>
<evidence type="ECO:0000313" key="2">
    <source>
        <dbReference type="EMBL" id="KEQ87545.1"/>
    </source>
</evidence>
<dbReference type="EMBL" id="KL584976">
    <property type="protein sequence ID" value="KEQ87545.1"/>
    <property type="molecule type" value="Genomic_DNA"/>
</dbReference>
<reference evidence="2 3" key="1">
    <citation type="journal article" date="2014" name="BMC Genomics">
        <title>Genome sequencing of four Aureobasidium pullulans varieties: biotechnological potential, stress tolerance, and description of new species.</title>
        <authorList>
            <person name="Gostin Ar C."/>
            <person name="Ohm R.A."/>
            <person name="Kogej T."/>
            <person name="Sonjak S."/>
            <person name="Turk M."/>
            <person name="Zajc J."/>
            <person name="Zalar P."/>
            <person name="Grube M."/>
            <person name="Sun H."/>
            <person name="Han J."/>
            <person name="Sharma A."/>
            <person name="Chiniquy J."/>
            <person name="Ngan C.Y."/>
            <person name="Lipzen A."/>
            <person name="Barry K."/>
            <person name="Grigoriev I.V."/>
            <person name="Gunde-Cimerman N."/>
        </authorList>
    </citation>
    <scope>NUCLEOTIDE SEQUENCE [LARGE SCALE GENOMIC DNA]</scope>
    <source>
        <strain evidence="2 3">EXF-150</strain>
    </source>
</reference>
<accession>A0A074XPV8</accession>